<dbReference type="PANTHER" id="PTHR15835">
    <property type="entry name" value="NUCLEAR-INTERACTING PARTNER OF ALK"/>
    <property type="match status" value="1"/>
</dbReference>
<keyword evidence="5" id="KW-0539">Nucleus</keyword>
<feature type="domain" description="NuBaID C-terminal" evidence="8">
    <location>
        <begin position="198"/>
        <end position="239"/>
    </location>
</feature>
<feature type="region of interest" description="Disordered" evidence="6">
    <location>
        <begin position="611"/>
        <end position="680"/>
    </location>
</feature>
<name>A0A1Y2BVH0_9FUNG</name>
<evidence type="ECO:0000256" key="1">
    <source>
        <dbReference type="ARBA" id="ARBA00004123"/>
    </source>
</evidence>
<proteinExistence type="predicted"/>
<feature type="compositionally biased region" description="Low complexity" evidence="6">
    <location>
        <begin position="297"/>
        <end position="308"/>
    </location>
</feature>
<dbReference type="Proteomes" id="UP000193920">
    <property type="component" value="Unassembled WGS sequence"/>
</dbReference>
<feature type="compositionally biased region" description="Basic and acidic residues" evidence="6">
    <location>
        <begin position="284"/>
        <end position="296"/>
    </location>
</feature>
<dbReference type="Pfam" id="PF07967">
    <property type="entry name" value="zf-C3HC"/>
    <property type="match status" value="1"/>
</dbReference>
<evidence type="ECO:0000256" key="6">
    <source>
        <dbReference type="SAM" id="MobiDB-lite"/>
    </source>
</evidence>
<feature type="region of interest" description="Disordered" evidence="6">
    <location>
        <begin position="337"/>
        <end position="370"/>
    </location>
</feature>
<dbReference type="EMBL" id="MCOG01000135">
    <property type="protein sequence ID" value="ORY38733.1"/>
    <property type="molecule type" value="Genomic_DNA"/>
</dbReference>
<feature type="domain" description="C3HC-type" evidence="7">
    <location>
        <begin position="42"/>
        <end position="164"/>
    </location>
</feature>
<keyword evidence="10" id="KW-1185">Reference proteome</keyword>
<keyword evidence="3" id="KW-0863">Zinc-finger</keyword>
<dbReference type="InterPro" id="IPR013909">
    <property type="entry name" value="NuBaID_C"/>
</dbReference>
<evidence type="ECO:0000256" key="2">
    <source>
        <dbReference type="ARBA" id="ARBA00022723"/>
    </source>
</evidence>
<feature type="compositionally biased region" description="Low complexity" evidence="6">
    <location>
        <begin position="611"/>
        <end position="642"/>
    </location>
</feature>
<dbReference type="GO" id="GO:0005634">
    <property type="term" value="C:nucleus"/>
    <property type="evidence" value="ECO:0007669"/>
    <property type="project" value="UniProtKB-SubCell"/>
</dbReference>
<dbReference type="PANTHER" id="PTHR15835:SF6">
    <property type="entry name" value="ZINC FINGER C3HC-TYPE PROTEIN 1"/>
    <property type="match status" value="1"/>
</dbReference>
<dbReference type="GO" id="GO:0008270">
    <property type="term" value="F:zinc ion binding"/>
    <property type="evidence" value="ECO:0007669"/>
    <property type="project" value="UniProtKB-KW"/>
</dbReference>
<reference evidence="9 10" key="1">
    <citation type="submission" date="2016-08" db="EMBL/GenBank/DDBJ databases">
        <title>A Parts List for Fungal Cellulosomes Revealed by Comparative Genomics.</title>
        <authorList>
            <consortium name="DOE Joint Genome Institute"/>
            <person name="Haitjema C.H."/>
            <person name="Gilmore S.P."/>
            <person name="Henske J.K."/>
            <person name="Solomon K.V."/>
            <person name="De Groot R."/>
            <person name="Kuo A."/>
            <person name="Mondo S.J."/>
            <person name="Salamov A.A."/>
            <person name="Labutti K."/>
            <person name="Zhao Z."/>
            <person name="Chiniquy J."/>
            <person name="Barry K."/>
            <person name="Brewer H.M."/>
            <person name="Purvine S.O."/>
            <person name="Wright A.T."/>
            <person name="Boxma B."/>
            <person name="Van Alen T."/>
            <person name="Hackstein J.H."/>
            <person name="Baker S.E."/>
            <person name="Grigoriev I.V."/>
            <person name="O'Malley M.A."/>
        </authorList>
    </citation>
    <scope>NUCLEOTIDE SEQUENCE [LARGE SCALE GENOMIC DNA]</scope>
    <source>
        <strain evidence="9 10">G1</strain>
    </source>
</reference>
<dbReference type="InterPro" id="IPR012935">
    <property type="entry name" value="NuBaID_N"/>
</dbReference>
<evidence type="ECO:0000313" key="10">
    <source>
        <dbReference type="Proteomes" id="UP000193920"/>
    </source>
</evidence>
<keyword evidence="4" id="KW-0862">Zinc</keyword>
<sequence>MTSNKENSKLTTLSLKRKIDSIISNINNNNSIDQNPFKPKDEQFIKRLESFKSSNWYLKPECLNSLECALHGWWNVSENKLECHECKARLLITINLNDKDAVNSDLIEKYLKQLKLSHKKSCKMHWQSCNESIYRFPTLPSIRAFNFFKNRINSLLHIHEYLPKIKKPMVTFDDKKLEMLICILDLPKTYTKEIIEIAIYLSIFGWQGYAIRGKGYIQCLFCRRLVGLWNFTNHYHPDKIPNKIAGTINNKRSLHNINLKRLNEIIAKRKAKENIGNLKKKLKTKNDNNSNEKEKINSINKTITNNNDEVPSTSTSLIANPSVEMTSLTDYTNSELQDMTESSSFQEQNELNSSRKDDDSTFISSENNDEIGDITRMEEIINTQRKDINEIIKKHEVILHTSLSNILEENSISFSTDNNDVESNVVENNDVKKELNDKTNKERDVNNNNEKSLNETIETPALLTVSNSLDMDDGISTNHPLDSESNVVFSNSSIKEEGESNLDSTLNDSIVNEGNINDSSINESNVKDNIVNDSSINESNVKDNIVNDGSINESNVKDNIVNDSSINESNVKDNIVNDSSINESNVKDNIVNDSSINESNINESNVIKNNVNDSNISESNAKESNISESNINKSNVNNSNKNDTGIAQHNEEEKNDNNNLKKTENQNKLEGENNQEKHEEAVVTKLNETKKKEKEDITYYYLNMEKQHKSYCPWIYKKKKECSYEQAGWQITMKAIIAQLDPKTIFPEDKKVFTMKDTHDLLKHIKSVLSSSGRKPISNKKQKL</sequence>
<evidence type="ECO:0000256" key="5">
    <source>
        <dbReference type="ARBA" id="ARBA00023242"/>
    </source>
</evidence>
<comment type="caution">
    <text evidence="9">The sequence shown here is derived from an EMBL/GenBank/DDBJ whole genome shotgun (WGS) entry which is preliminary data.</text>
</comment>
<dbReference type="AlphaFoldDB" id="A0A1Y2BVH0"/>
<evidence type="ECO:0000313" key="9">
    <source>
        <dbReference type="EMBL" id="ORY38733.1"/>
    </source>
</evidence>
<feature type="region of interest" description="Disordered" evidence="6">
    <location>
        <begin position="281"/>
        <end position="321"/>
    </location>
</feature>
<feature type="compositionally biased region" description="Basic and acidic residues" evidence="6">
    <location>
        <begin position="649"/>
        <end position="680"/>
    </location>
</feature>
<accession>A0A1Y2BVH0</accession>
<gene>
    <name evidence="9" type="ORF">LY90DRAFT_704417</name>
</gene>
<dbReference type="Pfam" id="PF08600">
    <property type="entry name" value="NuBaID_C"/>
    <property type="match status" value="1"/>
</dbReference>
<dbReference type="STRING" id="1754190.A0A1Y2BVH0"/>
<feature type="compositionally biased region" description="Polar residues" evidence="6">
    <location>
        <begin position="309"/>
        <end position="321"/>
    </location>
</feature>
<protein>
    <submittedName>
        <fullName evidence="9">Zf-C3HC-domain-containing protein</fullName>
    </submittedName>
</protein>
<evidence type="ECO:0000259" key="7">
    <source>
        <dbReference type="Pfam" id="PF07967"/>
    </source>
</evidence>
<evidence type="ECO:0000256" key="3">
    <source>
        <dbReference type="ARBA" id="ARBA00022771"/>
    </source>
</evidence>
<evidence type="ECO:0000256" key="4">
    <source>
        <dbReference type="ARBA" id="ARBA00022833"/>
    </source>
</evidence>
<feature type="compositionally biased region" description="Polar residues" evidence="6">
    <location>
        <begin position="337"/>
        <end position="352"/>
    </location>
</feature>
<dbReference type="OrthoDB" id="614844at2759"/>
<evidence type="ECO:0000259" key="8">
    <source>
        <dbReference type="Pfam" id="PF08600"/>
    </source>
</evidence>
<keyword evidence="2" id="KW-0479">Metal-binding</keyword>
<organism evidence="9 10">
    <name type="scientific">Neocallimastix californiae</name>
    <dbReference type="NCBI Taxonomy" id="1754190"/>
    <lineage>
        <taxon>Eukaryota</taxon>
        <taxon>Fungi</taxon>
        <taxon>Fungi incertae sedis</taxon>
        <taxon>Chytridiomycota</taxon>
        <taxon>Chytridiomycota incertae sedis</taxon>
        <taxon>Neocallimastigomycetes</taxon>
        <taxon>Neocallimastigales</taxon>
        <taxon>Neocallimastigaceae</taxon>
        <taxon>Neocallimastix</taxon>
    </lineage>
</organism>
<comment type="subcellular location">
    <subcellularLocation>
        <location evidence="1">Nucleus</location>
    </subcellularLocation>
</comment>